<keyword evidence="4" id="KW-1185">Reference proteome</keyword>
<feature type="transmembrane region" description="Helical" evidence="2">
    <location>
        <begin position="12"/>
        <end position="32"/>
    </location>
</feature>
<evidence type="ECO:0000313" key="3">
    <source>
        <dbReference type="EMBL" id="EAQ32460.1"/>
    </source>
</evidence>
<feature type="transmembrane region" description="Helical" evidence="2">
    <location>
        <begin position="178"/>
        <end position="200"/>
    </location>
</feature>
<feature type="transmembrane region" description="Helical" evidence="2">
    <location>
        <begin position="106"/>
        <end position="126"/>
    </location>
</feature>
<evidence type="ECO:0000313" key="4">
    <source>
        <dbReference type="Proteomes" id="UP000016543"/>
    </source>
</evidence>
<dbReference type="PANTHER" id="PTHR11328">
    <property type="entry name" value="MAJOR FACILITATOR SUPERFAMILY DOMAIN-CONTAINING PROTEIN"/>
    <property type="match status" value="1"/>
</dbReference>
<dbReference type="InterPro" id="IPR001927">
    <property type="entry name" value="Na/Gal_symport"/>
</dbReference>
<feature type="transmembrane region" description="Helical" evidence="2">
    <location>
        <begin position="316"/>
        <end position="337"/>
    </location>
</feature>
<feature type="transmembrane region" description="Helical" evidence="2">
    <location>
        <begin position="290"/>
        <end position="310"/>
    </location>
</feature>
<keyword evidence="2" id="KW-0812">Transmembrane</keyword>
<protein>
    <submittedName>
        <fullName evidence="3">Sugar:cation symporter family protein</fullName>
    </submittedName>
</protein>
<dbReference type="RefSeq" id="WP_006955423.1">
    <property type="nucleotide sequence ID" value="NZ_CH672405.1"/>
</dbReference>
<feature type="transmembrane region" description="Helical" evidence="2">
    <location>
        <begin position="264"/>
        <end position="283"/>
    </location>
</feature>
<dbReference type="Gene3D" id="1.20.1250.20">
    <property type="entry name" value="MFS general substrate transporter like domains"/>
    <property type="match status" value="1"/>
</dbReference>
<keyword evidence="2" id="KW-0472">Membrane</keyword>
<sequence length="441" mass="49097">MLSRTEKIAYGLGDTASNIIFQTVMLFLAFFYTDIFGISAAAVGSMFLVVRLIDAVTDPLMGLLTDKTRSHHGQFRPYLVWMAVPFAVFSVLAFTTPEVDGFGKLIYAYITYTLLMLAYTAINIPYSALGGVLTEDPSERVSIQSYRFVLGMLGGLLVTTCTLPLVDWFGDGSPVIGYQLTIVTLSIFGMILFVVCFLGTKERLRPPKQQHLSFRQALRTLWQNEQWRRLSVAAALVLTGIALKNTLAVYYVKYYLVRDDLVTAFVSTGMVGNIMGCALAQYVCRYMDKVNAYISIQILAAIVCIAAFWVSPEQLVAAFVMYFLWGLFLQMGTPMLWAKIADVADYGYWKTGVRATGLVYSSVVFFIKFGLALGGAISGWWLAFYGYTPNQIQSEEAQHGIQLAFTILPALASLLVAAVMLRYTLKQKRVQQISEALEQYS</sequence>
<proteinExistence type="inferred from homology"/>
<dbReference type="PANTHER" id="PTHR11328:SF24">
    <property type="entry name" value="MAJOR FACILITATOR SUPERFAMILY (MFS) PROFILE DOMAIN-CONTAINING PROTEIN"/>
    <property type="match status" value="1"/>
</dbReference>
<evidence type="ECO:0000256" key="2">
    <source>
        <dbReference type="SAM" id="Phobius"/>
    </source>
</evidence>
<gene>
    <name evidence="3" type="ORF">OS145_00620</name>
</gene>
<reference evidence="3 4" key="1">
    <citation type="submission" date="2006-01" db="EMBL/GenBank/DDBJ databases">
        <authorList>
            <person name="Brettar I."/>
            <person name="Hofle M."/>
            <person name="Ferriera S."/>
            <person name="Johnson J."/>
            <person name="Kravitz S."/>
            <person name="Halpern A."/>
            <person name="Remington K."/>
            <person name="Beeson K."/>
            <person name="Tran B."/>
            <person name="Rogers Y.-H."/>
            <person name="Friedman R."/>
            <person name="Venter J.C."/>
        </authorList>
    </citation>
    <scope>NUCLEOTIDE SEQUENCE [LARGE SCALE GENOMIC DNA]</scope>
    <source>
        <strain evidence="3 4">OS145</strain>
    </source>
</reference>
<dbReference type="InterPro" id="IPR036259">
    <property type="entry name" value="MFS_trans_sf"/>
</dbReference>
<feature type="transmembrane region" description="Helical" evidence="2">
    <location>
        <begin position="78"/>
        <end position="94"/>
    </location>
</feature>
<dbReference type="Pfam" id="PF13347">
    <property type="entry name" value="MFS_2"/>
    <property type="match status" value="1"/>
</dbReference>
<feature type="transmembrane region" description="Helical" evidence="2">
    <location>
        <begin position="230"/>
        <end position="252"/>
    </location>
</feature>
<dbReference type="EMBL" id="AAMX01000005">
    <property type="protein sequence ID" value="EAQ32460.1"/>
    <property type="molecule type" value="Genomic_DNA"/>
</dbReference>
<feature type="transmembrane region" description="Helical" evidence="2">
    <location>
        <begin position="146"/>
        <end position="166"/>
    </location>
</feature>
<dbReference type="InterPro" id="IPR039672">
    <property type="entry name" value="MFS_2"/>
</dbReference>
<dbReference type="CDD" id="cd17332">
    <property type="entry name" value="MFS_MelB_like"/>
    <property type="match status" value="1"/>
</dbReference>
<dbReference type="NCBIfam" id="TIGR00792">
    <property type="entry name" value="gph"/>
    <property type="match status" value="1"/>
</dbReference>
<comment type="caution">
    <text evidence="3">The sequence shown here is derived from an EMBL/GenBank/DDBJ whole genome shotgun (WGS) entry which is preliminary data.</text>
</comment>
<accession>A0ABM9WNE6</accession>
<evidence type="ECO:0000256" key="1">
    <source>
        <dbReference type="ARBA" id="ARBA00009617"/>
    </source>
</evidence>
<keyword evidence="2" id="KW-1133">Transmembrane helix</keyword>
<feature type="transmembrane region" description="Helical" evidence="2">
    <location>
        <begin position="358"/>
        <end position="383"/>
    </location>
</feature>
<dbReference type="SUPFAM" id="SSF103473">
    <property type="entry name" value="MFS general substrate transporter"/>
    <property type="match status" value="1"/>
</dbReference>
<name>A0ABM9WNE6_9GAMM</name>
<comment type="similarity">
    <text evidence="1">Belongs to the sodium:galactoside symporter (TC 2.A.2) family.</text>
</comment>
<organism evidence="3 4">
    <name type="scientific">Idiomarina baltica OS145</name>
    <dbReference type="NCBI Taxonomy" id="314276"/>
    <lineage>
        <taxon>Bacteria</taxon>
        <taxon>Pseudomonadati</taxon>
        <taxon>Pseudomonadota</taxon>
        <taxon>Gammaproteobacteria</taxon>
        <taxon>Alteromonadales</taxon>
        <taxon>Idiomarinaceae</taxon>
        <taxon>Idiomarina</taxon>
    </lineage>
</organism>
<feature type="transmembrane region" description="Helical" evidence="2">
    <location>
        <begin position="403"/>
        <end position="425"/>
    </location>
</feature>
<dbReference type="Proteomes" id="UP000016543">
    <property type="component" value="Unassembled WGS sequence"/>
</dbReference>